<evidence type="ECO:0000313" key="2">
    <source>
        <dbReference type="Proteomes" id="UP001160148"/>
    </source>
</evidence>
<dbReference type="Proteomes" id="UP001160148">
    <property type="component" value="Unassembled WGS sequence"/>
</dbReference>
<comment type="caution">
    <text evidence="1">The sequence shown here is derived from an EMBL/GenBank/DDBJ whole genome shotgun (WGS) entry which is preliminary data.</text>
</comment>
<evidence type="ECO:0000313" key="1">
    <source>
        <dbReference type="EMBL" id="CAI6353557.1"/>
    </source>
</evidence>
<reference evidence="1 2" key="1">
    <citation type="submission" date="2023-01" db="EMBL/GenBank/DDBJ databases">
        <authorList>
            <person name="Whitehead M."/>
        </authorList>
    </citation>
    <scope>NUCLEOTIDE SEQUENCE [LARGE SCALE GENOMIC DNA]</scope>
</reference>
<keyword evidence="2" id="KW-1185">Reference proteome</keyword>
<dbReference type="EMBL" id="CARXXK010000002">
    <property type="protein sequence ID" value="CAI6353557.1"/>
    <property type="molecule type" value="Genomic_DNA"/>
</dbReference>
<dbReference type="AlphaFoldDB" id="A0AAV0WCP9"/>
<sequence>MYDYLDSGHMNRFKTSETDATSSTYYISHHAVIKPGSTTTRVRVVYDASAISTNGKSLNDQLYPGPKLQQDLPGIIIRFRLHKVVFTTDIKQMFRQIVVTSDHRSYQRLLFWFKPLIQCKLLRSQLSLLANVHQSFFFKDITPTGN</sequence>
<dbReference type="GO" id="GO:0071897">
    <property type="term" value="P:DNA biosynthetic process"/>
    <property type="evidence" value="ECO:0007669"/>
    <property type="project" value="UniProtKB-ARBA"/>
</dbReference>
<dbReference type="InterPro" id="IPR043502">
    <property type="entry name" value="DNA/RNA_pol_sf"/>
</dbReference>
<dbReference type="SUPFAM" id="SSF56672">
    <property type="entry name" value="DNA/RNA polymerases"/>
    <property type="match status" value="1"/>
</dbReference>
<dbReference type="PANTHER" id="PTHR47331">
    <property type="entry name" value="PHD-TYPE DOMAIN-CONTAINING PROTEIN"/>
    <property type="match status" value="1"/>
</dbReference>
<accession>A0AAV0WCP9</accession>
<protein>
    <submittedName>
        <fullName evidence="1">Uncharacterized protein</fullName>
    </submittedName>
</protein>
<gene>
    <name evidence="1" type="ORF">MEUPH1_LOCUS9666</name>
</gene>
<dbReference type="PANTHER" id="PTHR47331:SF5">
    <property type="entry name" value="RIBONUCLEASE H"/>
    <property type="match status" value="1"/>
</dbReference>
<proteinExistence type="predicted"/>
<organism evidence="1 2">
    <name type="scientific">Macrosiphum euphorbiae</name>
    <name type="common">potato aphid</name>
    <dbReference type="NCBI Taxonomy" id="13131"/>
    <lineage>
        <taxon>Eukaryota</taxon>
        <taxon>Metazoa</taxon>
        <taxon>Ecdysozoa</taxon>
        <taxon>Arthropoda</taxon>
        <taxon>Hexapoda</taxon>
        <taxon>Insecta</taxon>
        <taxon>Pterygota</taxon>
        <taxon>Neoptera</taxon>
        <taxon>Paraneoptera</taxon>
        <taxon>Hemiptera</taxon>
        <taxon>Sternorrhyncha</taxon>
        <taxon>Aphidomorpha</taxon>
        <taxon>Aphidoidea</taxon>
        <taxon>Aphididae</taxon>
        <taxon>Macrosiphini</taxon>
        <taxon>Macrosiphum</taxon>
    </lineage>
</organism>
<name>A0AAV0WCP9_9HEMI</name>